<dbReference type="GO" id="GO:0005783">
    <property type="term" value="C:endoplasmic reticulum"/>
    <property type="evidence" value="ECO:0007669"/>
    <property type="project" value="TreeGrafter"/>
</dbReference>
<evidence type="ECO:0000313" key="2">
    <source>
        <dbReference type="EMBL" id="KAJ7370462.1"/>
    </source>
</evidence>
<organism evidence="2 3">
    <name type="scientific">Desmophyllum pertusum</name>
    <dbReference type="NCBI Taxonomy" id="174260"/>
    <lineage>
        <taxon>Eukaryota</taxon>
        <taxon>Metazoa</taxon>
        <taxon>Cnidaria</taxon>
        <taxon>Anthozoa</taxon>
        <taxon>Hexacorallia</taxon>
        <taxon>Scleractinia</taxon>
        <taxon>Caryophylliina</taxon>
        <taxon>Caryophylliidae</taxon>
        <taxon>Desmophyllum</taxon>
    </lineage>
</organism>
<dbReference type="PANTHER" id="PTHR43272:SF107">
    <property type="entry name" value="LONG-CHAIN-FATTY-ACID--COA LIGASE 5"/>
    <property type="match status" value="1"/>
</dbReference>
<keyword evidence="1" id="KW-0436">Ligase</keyword>
<protein>
    <recommendedName>
        <fullName evidence="4">Long-chain acyl-CoA synthetase</fullName>
    </recommendedName>
</protein>
<dbReference type="OrthoDB" id="5949690at2759"/>
<name>A0A9W9YW02_9CNID</name>
<accession>A0A9W9YW02</accession>
<proteinExistence type="predicted"/>
<comment type="caution">
    <text evidence="2">The sequence shown here is derived from an EMBL/GenBank/DDBJ whole genome shotgun (WGS) entry which is preliminary data.</text>
</comment>
<dbReference type="PANTHER" id="PTHR43272">
    <property type="entry name" value="LONG-CHAIN-FATTY-ACID--COA LIGASE"/>
    <property type="match status" value="1"/>
</dbReference>
<keyword evidence="3" id="KW-1185">Reference proteome</keyword>
<dbReference type="Proteomes" id="UP001163046">
    <property type="component" value="Unassembled WGS sequence"/>
</dbReference>
<dbReference type="GO" id="GO:0004467">
    <property type="term" value="F:long-chain fatty acid-CoA ligase activity"/>
    <property type="evidence" value="ECO:0007669"/>
    <property type="project" value="TreeGrafter"/>
</dbReference>
<dbReference type="EMBL" id="MU826864">
    <property type="protein sequence ID" value="KAJ7370462.1"/>
    <property type="molecule type" value="Genomic_DNA"/>
</dbReference>
<dbReference type="GO" id="GO:0016020">
    <property type="term" value="C:membrane"/>
    <property type="evidence" value="ECO:0007669"/>
    <property type="project" value="TreeGrafter"/>
</dbReference>
<evidence type="ECO:0000313" key="3">
    <source>
        <dbReference type="Proteomes" id="UP001163046"/>
    </source>
</evidence>
<gene>
    <name evidence="2" type="ORF">OS493_032026</name>
</gene>
<evidence type="ECO:0008006" key="4">
    <source>
        <dbReference type="Google" id="ProtNLM"/>
    </source>
</evidence>
<evidence type="ECO:0000256" key="1">
    <source>
        <dbReference type="ARBA" id="ARBA00022598"/>
    </source>
</evidence>
<dbReference type="SUPFAM" id="SSF56801">
    <property type="entry name" value="Acetyl-CoA synthetase-like"/>
    <property type="match status" value="1"/>
</dbReference>
<reference evidence="2" key="1">
    <citation type="submission" date="2023-01" db="EMBL/GenBank/DDBJ databases">
        <title>Genome assembly of the deep-sea coral Lophelia pertusa.</title>
        <authorList>
            <person name="Herrera S."/>
            <person name="Cordes E."/>
        </authorList>
    </citation>
    <scope>NUCLEOTIDE SEQUENCE</scope>
    <source>
        <strain evidence="2">USNM1676648</strain>
        <tissue evidence="2">Polyp</tissue>
    </source>
</reference>
<sequence length="117" mass="13348">MVHQVYVHGDSKKSCLIAVVVPELHPVEQWADKNGVQGDMESFCTNEKVKKTILDQMIAEGKKEQLKSFEQVKAITLIPEIFTVENGLLTPTLKFKRPALKIRFKQTFEDLYSTVPE</sequence>
<dbReference type="AlphaFoldDB" id="A0A9W9YW02"/>